<evidence type="ECO:0000256" key="4">
    <source>
        <dbReference type="PROSITE-ProRule" id="PRU00024"/>
    </source>
</evidence>
<evidence type="ECO:0000259" key="6">
    <source>
        <dbReference type="PROSITE" id="PS50119"/>
    </source>
</evidence>
<dbReference type="PROSITE" id="PS50119">
    <property type="entry name" value="ZF_BBOX"/>
    <property type="match status" value="1"/>
</dbReference>
<dbReference type="InterPro" id="IPR000315">
    <property type="entry name" value="Znf_B-box"/>
</dbReference>
<reference evidence="7" key="1">
    <citation type="submission" date="2024-03" db="EMBL/GenBank/DDBJ databases">
        <title>WGS assembly of Saponaria officinalis var. Norfolk2.</title>
        <authorList>
            <person name="Jenkins J."/>
            <person name="Shu S."/>
            <person name="Grimwood J."/>
            <person name="Barry K."/>
            <person name="Goodstein D."/>
            <person name="Schmutz J."/>
            <person name="Leebens-Mack J."/>
            <person name="Osbourn A."/>
        </authorList>
    </citation>
    <scope>NUCLEOTIDE SEQUENCE [LARGE SCALE GENOMIC DNA]</scope>
    <source>
        <strain evidence="7">JIC</strain>
    </source>
</reference>
<proteinExistence type="predicted"/>
<comment type="caution">
    <text evidence="7">The sequence shown here is derived from an EMBL/GenBank/DDBJ whole genome shotgun (WGS) entry which is preliminary data.</text>
</comment>
<keyword evidence="3" id="KW-0862">Zinc</keyword>
<evidence type="ECO:0000313" key="8">
    <source>
        <dbReference type="Proteomes" id="UP001443914"/>
    </source>
</evidence>
<evidence type="ECO:0000256" key="1">
    <source>
        <dbReference type="ARBA" id="ARBA00022723"/>
    </source>
</evidence>
<evidence type="ECO:0000256" key="3">
    <source>
        <dbReference type="ARBA" id="ARBA00022833"/>
    </source>
</evidence>
<feature type="compositionally biased region" description="Basic residues" evidence="5">
    <location>
        <begin position="110"/>
        <end position="119"/>
    </location>
</feature>
<dbReference type="EMBL" id="JBDFQZ010000004">
    <property type="protein sequence ID" value="KAK9734145.1"/>
    <property type="molecule type" value="Genomic_DNA"/>
</dbReference>
<evidence type="ECO:0000256" key="5">
    <source>
        <dbReference type="SAM" id="MobiDB-lite"/>
    </source>
</evidence>
<dbReference type="SMART" id="SM00336">
    <property type="entry name" value="BBOX"/>
    <property type="match status" value="1"/>
</dbReference>
<name>A0AAW1LIL1_SAPOF</name>
<evidence type="ECO:0000256" key="2">
    <source>
        <dbReference type="ARBA" id="ARBA00022771"/>
    </source>
</evidence>
<dbReference type="GO" id="GO:0008270">
    <property type="term" value="F:zinc ion binding"/>
    <property type="evidence" value="ECO:0007669"/>
    <property type="project" value="UniProtKB-KW"/>
</dbReference>
<protein>
    <recommendedName>
        <fullName evidence="6">B box-type domain-containing protein</fullName>
    </recommendedName>
</protein>
<dbReference type="CDD" id="cd19821">
    <property type="entry name" value="Bbox1_BBX-like"/>
    <property type="match status" value="1"/>
</dbReference>
<organism evidence="7 8">
    <name type="scientific">Saponaria officinalis</name>
    <name type="common">Common soapwort</name>
    <name type="synonym">Lychnis saponaria</name>
    <dbReference type="NCBI Taxonomy" id="3572"/>
    <lineage>
        <taxon>Eukaryota</taxon>
        <taxon>Viridiplantae</taxon>
        <taxon>Streptophyta</taxon>
        <taxon>Embryophyta</taxon>
        <taxon>Tracheophyta</taxon>
        <taxon>Spermatophyta</taxon>
        <taxon>Magnoliopsida</taxon>
        <taxon>eudicotyledons</taxon>
        <taxon>Gunneridae</taxon>
        <taxon>Pentapetalae</taxon>
        <taxon>Caryophyllales</taxon>
        <taxon>Caryophyllaceae</taxon>
        <taxon>Caryophylleae</taxon>
        <taxon>Saponaria</taxon>
    </lineage>
</organism>
<accession>A0AAW1LIL1</accession>
<dbReference type="PANTHER" id="PTHR31717">
    <property type="entry name" value="ZINC FINGER PROTEIN CONSTANS-LIKE 10"/>
    <property type="match status" value="1"/>
</dbReference>
<dbReference type="AlphaFoldDB" id="A0AAW1LIL1"/>
<sequence length="232" mass="25732">MAELKRNCELCDEEASVYCPCDAAYLCNVCDDRVHHANFLVARHVRVEICRVCRKFAGKRISGVGKTSPAGIRSRACESCSPELEEEEEDDCVSSTSSSCVSSTSSSASSRRRRSRRRSGGAAVAVDEKVEGILVNWCRKMDMKENNNSNVVKMVVEVLSRCMGKMTILPFRVLLAAAFWAVIRTRGGGELTRLEQISGVPGQLIVATESRLARVVKRRQTREDHEEGWAES</sequence>
<keyword evidence="2 4" id="KW-0863">Zinc-finger</keyword>
<dbReference type="Proteomes" id="UP001443914">
    <property type="component" value="Unassembled WGS sequence"/>
</dbReference>
<evidence type="ECO:0000313" key="7">
    <source>
        <dbReference type="EMBL" id="KAK9734145.1"/>
    </source>
</evidence>
<feature type="compositionally biased region" description="Low complexity" evidence="5">
    <location>
        <begin position="93"/>
        <end position="109"/>
    </location>
</feature>
<dbReference type="InterPro" id="IPR049808">
    <property type="entry name" value="CONSTANS-like_Bbox1"/>
</dbReference>
<feature type="region of interest" description="Disordered" evidence="5">
    <location>
        <begin position="88"/>
        <end position="121"/>
    </location>
</feature>
<dbReference type="PANTHER" id="PTHR31717:SF142">
    <property type="entry name" value="B-BOX DOMAIN PROTEIN 30-RELATED"/>
    <property type="match status" value="1"/>
</dbReference>
<gene>
    <name evidence="7" type="ORF">RND81_04G118100</name>
</gene>
<keyword evidence="8" id="KW-1185">Reference proteome</keyword>
<feature type="domain" description="B box-type" evidence="6">
    <location>
        <begin position="3"/>
        <end position="49"/>
    </location>
</feature>
<keyword evidence="1" id="KW-0479">Metal-binding</keyword>